<evidence type="ECO:0000313" key="2">
    <source>
        <dbReference type="EMBL" id="MFC3477660.1"/>
    </source>
</evidence>
<dbReference type="InterPro" id="IPR036388">
    <property type="entry name" value="WH-like_DNA-bd_sf"/>
</dbReference>
<evidence type="ECO:0000259" key="1">
    <source>
        <dbReference type="Pfam" id="PF12802"/>
    </source>
</evidence>
<protein>
    <submittedName>
        <fullName evidence="2">MarR family transcriptional regulator</fullName>
    </submittedName>
</protein>
<keyword evidence="3" id="KW-1185">Reference proteome</keyword>
<dbReference type="GO" id="GO:0006355">
    <property type="term" value="P:regulation of DNA-templated transcription"/>
    <property type="evidence" value="ECO:0007669"/>
    <property type="project" value="UniProtKB-ARBA"/>
</dbReference>
<proteinExistence type="predicted"/>
<dbReference type="Pfam" id="PF12802">
    <property type="entry name" value="MarR_2"/>
    <property type="match status" value="1"/>
</dbReference>
<organism evidence="2 3">
    <name type="scientific">Halobacterium litoreum</name>
    <dbReference type="NCBI Taxonomy" id="2039234"/>
    <lineage>
        <taxon>Archaea</taxon>
        <taxon>Methanobacteriati</taxon>
        <taxon>Methanobacteriota</taxon>
        <taxon>Stenosarchaea group</taxon>
        <taxon>Halobacteria</taxon>
        <taxon>Halobacteriales</taxon>
        <taxon>Halobacteriaceae</taxon>
        <taxon>Halobacterium</taxon>
    </lineage>
</organism>
<dbReference type="Gene3D" id="1.10.10.10">
    <property type="entry name" value="Winged helix-like DNA-binding domain superfamily/Winged helix DNA-binding domain"/>
    <property type="match status" value="1"/>
</dbReference>
<dbReference type="RefSeq" id="WP_232571215.1">
    <property type="nucleotide sequence ID" value="NZ_CP089466.1"/>
</dbReference>
<gene>
    <name evidence="2" type="ORF">ACFOKC_07975</name>
</gene>
<dbReference type="SUPFAM" id="SSF46785">
    <property type="entry name" value="Winged helix' DNA-binding domain"/>
    <property type="match status" value="1"/>
</dbReference>
<evidence type="ECO:0000313" key="3">
    <source>
        <dbReference type="Proteomes" id="UP001595660"/>
    </source>
</evidence>
<dbReference type="GeneID" id="69116407"/>
<dbReference type="InterPro" id="IPR000835">
    <property type="entry name" value="HTH_MarR-typ"/>
</dbReference>
<accession>A0ABD5NEA5</accession>
<reference evidence="2 3" key="1">
    <citation type="journal article" date="2019" name="Int. J. Syst. Evol. Microbiol.">
        <title>The Global Catalogue of Microorganisms (GCM) 10K type strain sequencing project: providing services to taxonomists for standard genome sequencing and annotation.</title>
        <authorList>
            <consortium name="The Broad Institute Genomics Platform"/>
            <consortium name="The Broad Institute Genome Sequencing Center for Infectious Disease"/>
            <person name="Wu L."/>
            <person name="Ma J."/>
        </authorList>
    </citation>
    <scope>NUCLEOTIDE SEQUENCE [LARGE SCALE GENOMIC DNA]</scope>
    <source>
        <strain evidence="2 3">CGMCC 1.12562</strain>
    </source>
</reference>
<sequence>MREPYTNEDHHWNIRVAHDEILRRLVELDKPWWDRGVLAFLHHEKKMSQAEIGRAFGITQQSVQQAMDELEITVRTGREKSTAVGRNQKLLADFEEEDPAGLEDFI</sequence>
<name>A0ABD5NEA5_9EURY</name>
<dbReference type="AlphaFoldDB" id="A0ABD5NEA5"/>
<dbReference type="InterPro" id="IPR036390">
    <property type="entry name" value="WH_DNA-bd_sf"/>
</dbReference>
<feature type="domain" description="HTH marR-type" evidence="1">
    <location>
        <begin position="36"/>
        <end position="71"/>
    </location>
</feature>
<dbReference type="EMBL" id="JBHRWN010000002">
    <property type="protein sequence ID" value="MFC3477660.1"/>
    <property type="molecule type" value="Genomic_DNA"/>
</dbReference>
<dbReference type="Proteomes" id="UP001595660">
    <property type="component" value="Unassembled WGS sequence"/>
</dbReference>
<comment type="caution">
    <text evidence="2">The sequence shown here is derived from an EMBL/GenBank/DDBJ whole genome shotgun (WGS) entry which is preliminary data.</text>
</comment>